<sequence length="146" mass="16652">MSFLEVDYTGSSLSVCGPQDIVSRLNLPKGHFTVKPFNDFTKVVISGQFSNVPLDVIFLAIYSRASSLSGTIVEQSKSSASRHILWSFPTKKNPLVELWTSMDSIMTFKALVLTYVLRTLSFHLLNLNVLFIFFFFLLLLYIRRLF</sequence>
<name>A0A068WQD9_ECHGR</name>
<keyword evidence="1" id="KW-0472">Membrane</keyword>
<reference evidence="4" key="3">
    <citation type="submission" date="2020-10" db="UniProtKB">
        <authorList>
            <consortium name="WormBaseParasite"/>
        </authorList>
    </citation>
    <scope>IDENTIFICATION</scope>
</reference>
<evidence type="ECO:0000256" key="1">
    <source>
        <dbReference type="SAM" id="Phobius"/>
    </source>
</evidence>
<proteinExistence type="predicted"/>
<keyword evidence="1" id="KW-0812">Transmembrane</keyword>
<dbReference type="AlphaFoldDB" id="A0A068WQD9"/>
<gene>
    <name evidence="2" type="ORF">EgrG_000202200</name>
</gene>
<dbReference type="WBParaSite" id="EgrG_000202200">
    <property type="protein sequence ID" value="EgrG_000202200"/>
    <property type="gene ID" value="EgrG_000202200"/>
</dbReference>
<keyword evidence="1" id="KW-1133">Transmembrane helix</keyword>
<reference evidence="2" key="2">
    <citation type="submission" date="2014-06" db="EMBL/GenBank/DDBJ databases">
        <authorList>
            <person name="Aslett M."/>
        </authorList>
    </citation>
    <scope>NUCLEOTIDE SEQUENCE</scope>
</reference>
<evidence type="ECO:0000313" key="4">
    <source>
        <dbReference type="WBParaSite" id="EgrG_000202200"/>
    </source>
</evidence>
<reference evidence="2 3" key="1">
    <citation type="journal article" date="2013" name="Nature">
        <title>The genomes of four tapeworm species reveal adaptations to parasitism.</title>
        <authorList>
            <person name="Tsai I.J."/>
            <person name="Zarowiecki M."/>
            <person name="Holroyd N."/>
            <person name="Garciarrubio A."/>
            <person name="Sanchez-Flores A."/>
            <person name="Brooks K.L."/>
            <person name="Tracey A."/>
            <person name="Bobes R.J."/>
            <person name="Fragoso G."/>
            <person name="Sciutto E."/>
            <person name="Aslett M."/>
            <person name="Beasley H."/>
            <person name="Bennett H.M."/>
            <person name="Cai J."/>
            <person name="Camicia F."/>
            <person name="Clark R."/>
            <person name="Cucher M."/>
            <person name="De Silva N."/>
            <person name="Day T.A."/>
            <person name="Deplazes P."/>
            <person name="Estrada K."/>
            <person name="Fernandez C."/>
            <person name="Holland P.W."/>
            <person name="Hou J."/>
            <person name="Hu S."/>
            <person name="Huckvale T."/>
            <person name="Hung S.S."/>
            <person name="Kamenetzky L."/>
            <person name="Keane J.A."/>
            <person name="Kiss F."/>
            <person name="Koziol U."/>
            <person name="Lambert O."/>
            <person name="Liu K."/>
            <person name="Luo X."/>
            <person name="Luo Y."/>
            <person name="Macchiaroli N."/>
            <person name="Nichol S."/>
            <person name="Paps J."/>
            <person name="Parkinson J."/>
            <person name="Pouchkina-Stantcheva N."/>
            <person name="Riddiford N."/>
            <person name="Rosenzvit M."/>
            <person name="Salinas G."/>
            <person name="Wasmuth J.D."/>
            <person name="Zamanian M."/>
            <person name="Zheng Y."/>
            <person name="Cai X."/>
            <person name="Soberon X."/>
            <person name="Olson P.D."/>
            <person name="Laclette J.P."/>
            <person name="Brehm K."/>
            <person name="Berriman M."/>
            <person name="Garciarrubio A."/>
            <person name="Bobes R.J."/>
            <person name="Fragoso G."/>
            <person name="Sanchez-Flores A."/>
            <person name="Estrada K."/>
            <person name="Cevallos M.A."/>
            <person name="Morett E."/>
            <person name="Gonzalez V."/>
            <person name="Portillo T."/>
            <person name="Ochoa-Leyva A."/>
            <person name="Jose M.V."/>
            <person name="Sciutto E."/>
            <person name="Landa A."/>
            <person name="Jimenez L."/>
            <person name="Valdes V."/>
            <person name="Carrero J.C."/>
            <person name="Larralde C."/>
            <person name="Morales-Montor J."/>
            <person name="Limon-Lason J."/>
            <person name="Soberon X."/>
            <person name="Laclette J.P."/>
        </authorList>
    </citation>
    <scope>NUCLEOTIDE SEQUENCE [LARGE SCALE GENOMIC DNA]</scope>
</reference>
<dbReference type="Proteomes" id="UP000492820">
    <property type="component" value="Unassembled WGS sequence"/>
</dbReference>
<evidence type="ECO:0000313" key="2">
    <source>
        <dbReference type="EMBL" id="CDS19851.1"/>
    </source>
</evidence>
<organism evidence="2">
    <name type="scientific">Echinococcus granulosus</name>
    <name type="common">Hydatid tapeworm</name>
    <dbReference type="NCBI Taxonomy" id="6210"/>
    <lineage>
        <taxon>Eukaryota</taxon>
        <taxon>Metazoa</taxon>
        <taxon>Spiralia</taxon>
        <taxon>Lophotrochozoa</taxon>
        <taxon>Platyhelminthes</taxon>
        <taxon>Cestoda</taxon>
        <taxon>Eucestoda</taxon>
        <taxon>Cyclophyllidea</taxon>
        <taxon>Taeniidae</taxon>
        <taxon>Echinococcus</taxon>
        <taxon>Echinococcus granulosus group</taxon>
    </lineage>
</organism>
<evidence type="ECO:0000313" key="3">
    <source>
        <dbReference type="Proteomes" id="UP000492820"/>
    </source>
</evidence>
<accession>A0A068WQD9</accession>
<feature type="transmembrane region" description="Helical" evidence="1">
    <location>
        <begin position="123"/>
        <end position="142"/>
    </location>
</feature>
<protein>
    <submittedName>
        <fullName evidence="2 4">Expressed protein</fullName>
    </submittedName>
</protein>
<dbReference type="EMBL" id="LK028580">
    <property type="protein sequence ID" value="CDS19851.1"/>
    <property type="molecule type" value="Genomic_DNA"/>
</dbReference>